<evidence type="ECO:0000256" key="4">
    <source>
        <dbReference type="ARBA" id="ARBA00022827"/>
    </source>
</evidence>
<evidence type="ECO:0000313" key="9">
    <source>
        <dbReference type="EMBL" id="HER43553.1"/>
    </source>
</evidence>
<comment type="similarity">
    <text evidence="2">Belongs to the class-I pyridine nucleotide-disulfide oxidoreductase family.</text>
</comment>
<feature type="domain" description="FAD/NAD(P)-binding" evidence="8">
    <location>
        <begin position="5"/>
        <end position="117"/>
    </location>
</feature>
<dbReference type="EMBL" id="DSEC01000263">
    <property type="protein sequence ID" value="HER43553.1"/>
    <property type="molecule type" value="Genomic_DNA"/>
</dbReference>
<accession>A0A7V2AUL5</accession>
<keyword evidence="6" id="KW-1015">Disulfide bond</keyword>
<proteinExistence type="inferred from homology"/>
<gene>
    <name evidence="9" type="ORF">ENO08_03750</name>
</gene>
<dbReference type="Pfam" id="PF07992">
    <property type="entry name" value="Pyr_redox_2"/>
    <property type="match status" value="1"/>
</dbReference>
<protein>
    <submittedName>
        <fullName evidence="9">FAD-dependent oxidoreductase</fullName>
    </submittedName>
</protein>
<dbReference type="AlphaFoldDB" id="A0A7V2AUL5"/>
<evidence type="ECO:0000256" key="1">
    <source>
        <dbReference type="ARBA" id="ARBA00001974"/>
    </source>
</evidence>
<comment type="cofactor">
    <cofactor evidence="1">
        <name>FAD</name>
        <dbReference type="ChEBI" id="CHEBI:57692"/>
    </cofactor>
</comment>
<evidence type="ECO:0000259" key="8">
    <source>
        <dbReference type="Pfam" id="PF07992"/>
    </source>
</evidence>
<dbReference type="PANTHER" id="PTHR22912">
    <property type="entry name" value="DISULFIDE OXIDOREDUCTASE"/>
    <property type="match status" value="1"/>
</dbReference>
<name>A0A7V2AUL5_UNCEI</name>
<keyword evidence="3" id="KW-0285">Flavoprotein</keyword>
<dbReference type="InterPro" id="IPR050151">
    <property type="entry name" value="Class-I_Pyr_Nuc-Dis_Oxidored"/>
</dbReference>
<comment type="caution">
    <text evidence="9">The sequence shown here is derived from an EMBL/GenBank/DDBJ whole genome shotgun (WGS) entry which is preliminary data.</text>
</comment>
<evidence type="ECO:0000256" key="2">
    <source>
        <dbReference type="ARBA" id="ARBA00007532"/>
    </source>
</evidence>
<dbReference type="GO" id="GO:0006103">
    <property type="term" value="P:2-oxoglutarate metabolic process"/>
    <property type="evidence" value="ECO:0007669"/>
    <property type="project" value="TreeGrafter"/>
</dbReference>
<keyword evidence="4" id="KW-0274">FAD</keyword>
<dbReference type="PRINTS" id="PR00411">
    <property type="entry name" value="PNDRDTASEI"/>
</dbReference>
<evidence type="ECO:0000256" key="7">
    <source>
        <dbReference type="ARBA" id="ARBA00023284"/>
    </source>
</evidence>
<reference evidence="9" key="1">
    <citation type="journal article" date="2020" name="mSystems">
        <title>Genome- and Community-Level Interaction Insights into Carbon Utilization and Element Cycling Functions of Hydrothermarchaeota in Hydrothermal Sediment.</title>
        <authorList>
            <person name="Zhou Z."/>
            <person name="Liu Y."/>
            <person name="Xu W."/>
            <person name="Pan J."/>
            <person name="Luo Z.H."/>
            <person name="Li M."/>
        </authorList>
    </citation>
    <scope>NUCLEOTIDE SEQUENCE [LARGE SCALE GENOMIC DNA]</scope>
    <source>
        <strain evidence="9">SpSt-1233</strain>
    </source>
</reference>
<evidence type="ECO:0000256" key="3">
    <source>
        <dbReference type="ARBA" id="ARBA00022630"/>
    </source>
</evidence>
<evidence type="ECO:0000256" key="5">
    <source>
        <dbReference type="ARBA" id="ARBA00023002"/>
    </source>
</evidence>
<dbReference type="Proteomes" id="UP000886069">
    <property type="component" value="Unassembled WGS sequence"/>
</dbReference>
<dbReference type="PANTHER" id="PTHR22912:SF151">
    <property type="entry name" value="DIHYDROLIPOYL DEHYDROGENASE, MITOCHONDRIAL"/>
    <property type="match status" value="1"/>
</dbReference>
<dbReference type="InterPro" id="IPR023753">
    <property type="entry name" value="FAD/NAD-binding_dom"/>
</dbReference>
<dbReference type="InterPro" id="IPR036188">
    <property type="entry name" value="FAD/NAD-bd_sf"/>
</dbReference>
<dbReference type="GO" id="GO:0004148">
    <property type="term" value="F:dihydrolipoyl dehydrogenase (NADH) activity"/>
    <property type="evidence" value="ECO:0007669"/>
    <property type="project" value="TreeGrafter"/>
</dbReference>
<dbReference type="InterPro" id="IPR012999">
    <property type="entry name" value="Pyr_OxRdtase_I_AS"/>
</dbReference>
<keyword evidence="7" id="KW-0676">Redox-active center</keyword>
<dbReference type="SUPFAM" id="SSF51905">
    <property type="entry name" value="FAD/NAD(P)-binding domain"/>
    <property type="match status" value="1"/>
</dbReference>
<organism evidence="9">
    <name type="scientific">Eiseniibacteriota bacterium</name>
    <dbReference type="NCBI Taxonomy" id="2212470"/>
    <lineage>
        <taxon>Bacteria</taxon>
        <taxon>Candidatus Eiseniibacteriota</taxon>
    </lineage>
</organism>
<dbReference type="Gene3D" id="3.50.50.60">
    <property type="entry name" value="FAD/NAD(P)-binding domain"/>
    <property type="match status" value="1"/>
</dbReference>
<evidence type="ECO:0000256" key="6">
    <source>
        <dbReference type="ARBA" id="ARBA00023157"/>
    </source>
</evidence>
<dbReference type="PROSITE" id="PS00076">
    <property type="entry name" value="PYRIDINE_REDOX_1"/>
    <property type="match status" value="1"/>
</dbReference>
<feature type="non-terminal residue" evidence="9">
    <location>
        <position position="122"/>
    </location>
</feature>
<sequence>MTKEYDLVVLGGGPAGYPAAIRASQLGASVCLVEKGPLGGTCLNWGCIPTKTFHALAHLLDRAGDGHRLGARGSLEPDAEALFAHKEEVVSSLVGGIERLIGKRKIELVRGAGRLAGGGAVE</sequence>
<dbReference type="GO" id="GO:0050660">
    <property type="term" value="F:flavin adenine dinucleotide binding"/>
    <property type="evidence" value="ECO:0007669"/>
    <property type="project" value="TreeGrafter"/>
</dbReference>
<keyword evidence="5" id="KW-0560">Oxidoreductase</keyword>